<sequence>MAQTLGLGSLGDIVFISTHYKIRTFQGFHRSSADRWANNEIILQKPRSQFLGPGLDTIALTVVFDVKYGMNPRKEMDKLVKYSRDGKVLSLVIGGKGLGVNKWKITGIDQDWTTVDNKGNLLKASMSLSLEEYV</sequence>
<reference evidence="1 2" key="1">
    <citation type="submission" date="2017-01" db="EMBL/GenBank/DDBJ databases">
        <authorList>
            <person name="Varghese N."/>
            <person name="Submissions S."/>
        </authorList>
    </citation>
    <scope>NUCLEOTIDE SEQUENCE [LARGE SCALE GENOMIC DNA]</scope>
    <source>
        <strain evidence="1 2">ATCC 23464</strain>
    </source>
</reference>
<dbReference type="RefSeq" id="WP_068583945.1">
    <property type="nucleotide sequence ID" value="NZ_FTNK01000011.1"/>
</dbReference>
<dbReference type="Pfam" id="PF06995">
    <property type="entry name" value="Phage_P2_GpU"/>
    <property type="match status" value="1"/>
</dbReference>
<organism evidence="1 2">
    <name type="scientific">Paenibacillus macquariensis</name>
    <dbReference type="NCBI Taxonomy" id="948756"/>
    <lineage>
        <taxon>Bacteria</taxon>
        <taxon>Bacillati</taxon>
        <taxon>Bacillota</taxon>
        <taxon>Bacilli</taxon>
        <taxon>Bacillales</taxon>
        <taxon>Paenibacillaceae</taxon>
        <taxon>Paenibacillus</taxon>
    </lineage>
</organism>
<evidence type="ECO:0000313" key="1">
    <source>
        <dbReference type="EMBL" id="SIR35245.1"/>
    </source>
</evidence>
<dbReference type="InterPro" id="IPR009734">
    <property type="entry name" value="Myoviridae_GpU"/>
</dbReference>
<comment type="caution">
    <text evidence="1">The sequence shown here is derived from an EMBL/GenBank/DDBJ whole genome shotgun (WGS) entry which is preliminary data.</text>
</comment>
<proteinExistence type="predicted"/>
<keyword evidence="2" id="KW-1185">Reference proteome</keyword>
<accession>A0ABY1K796</accession>
<name>A0ABY1K796_9BACL</name>
<evidence type="ECO:0000313" key="2">
    <source>
        <dbReference type="Proteomes" id="UP000186666"/>
    </source>
</evidence>
<protein>
    <recommendedName>
        <fullName evidence="3">Phage tail protein</fullName>
    </recommendedName>
</protein>
<dbReference type="EMBL" id="FTNK01000011">
    <property type="protein sequence ID" value="SIR35245.1"/>
    <property type="molecule type" value="Genomic_DNA"/>
</dbReference>
<dbReference type="Proteomes" id="UP000186666">
    <property type="component" value="Unassembled WGS sequence"/>
</dbReference>
<evidence type="ECO:0008006" key="3">
    <source>
        <dbReference type="Google" id="ProtNLM"/>
    </source>
</evidence>
<gene>
    <name evidence="1" type="ORF">SAMN05421578_111159</name>
</gene>